<dbReference type="PANTHER" id="PTHR30269">
    <property type="entry name" value="TRANSMEMBRANE PROTEIN YFCA"/>
    <property type="match status" value="1"/>
</dbReference>
<evidence type="ECO:0000256" key="2">
    <source>
        <dbReference type="ARBA" id="ARBA00009142"/>
    </source>
</evidence>
<proteinExistence type="inferred from homology"/>
<feature type="transmembrane region" description="Helical" evidence="8">
    <location>
        <begin position="77"/>
        <end position="96"/>
    </location>
</feature>
<keyword evidence="6 8" id="KW-1133">Transmembrane helix</keyword>
<evidence type="ECO:0000256" key="5">
    <source>
        <dbReference type="ARBA" id="ARBA00022692"/>
    </source>
</evidence>
<feature type="transmembrane region" description="Helical" evidence="8">
    <location>
        <begin position="225"/>
        <end position="244"/>
    </location>
</feature>
<keyword evidence="3" id="KW-0813">Transport</keyword>
<keyword evidence="4 8" id="KW-1003">Cell membrane</keyword>
<accession>A0A1T4T3J1</accession>
<feature type="transmembrane region" description="Helical" evidence="8">
    <location>
        <begin position="167"/>
        <end position="190"/>
    </location>
</feature>
<gene>
    <name evidence="9" type="ORF">SAMN05428963_11832</name>
</gene>
<feature type="transmembrane region" description="Helical" evidence="8">
    <location>
        <begin position="37"/>
        <end position="65"/>
    </location>
</feature>
<dbReference type="AlphaFoldDB" id="A0A1T4T3J1"/>
<feature type="transmembrane region" description="Helical" evidence="8">
    <location>
        <begin position="202"/>
        <end position="219"/>
    </location>
</feature>
<keyword evidence="5 8" id="KW-0812">Transmembrane</keyword>
<evidence type="ECO:0000256" key="1">
    <source>
        <dbReference type="ARBA" id="ARBA00004651"/>
    </source>
</evidence>
<dbReference type="Pfam" id="PF01925">
    <property type="entry name" value="TauE"/>
    <property type="match status" value="1"/>
</dbReference>
<sequence length="253" mass="26999">MITDPNFYLWAIPAVFLVGLGKGGFGGSLGMIGVPLMALAISPVTAAGILLPILVIMDWVGLAAWRKTFRASILRTMLPAALVGVAIGYLTAAVVSESGVRLAIGIVSVWFAAEWFLVIRHRAGERDESTPRGLFWGAVSGFASFVSHAGGPPFQVYVLPLRLSPPLFAGTAAIFFTVVNAVKLVPYFLLGQFSPENLMTSAVLLPLAPIATLVGVWLVKRIEPSRFYVVTYALLVPIGLKLIYDAFVGLGLI</sequence>
<dbReference type="Proteomes" id="UP000190135">
    <property type="component" value="Unassembled WGS sequence"/>
</dbReference>
<protein>
    <recommendedName>
        <fullName evidence="8">Probable membrane transporter protein</fullName>
    </recommendedName>
</protein>
<evidence type="ECO:0000256" key="8">
    <source>
        <dbReference type="RuleBase" id="RU363041"/>
    </source>
</evidence>
<organism evidence="9 10">
    <name type="scientific">Consotaella salsifontis</name>
    <dbReference type="NCBI Taxonomy" id="1365950"/>
    <lineage>
        <taxon>Bacteria</taxon>
        <taxon>Pseudomonadati</taxon>
        <taxon>Pseudomonadota</taxon>
        <taxon>Alphaproteobacteria</taxon>
        <taxon>Hyphomicrobiales</taxon>
        <taxon>Aurantimonadaceae</taxon>
        <taxon>Consotaella</taxon>
    </lineage>
</organism>
<reference evidence="9 10" key="1">
    <citation type="submission" date="2017-02" db="EMBL/GenBank/DDBJ databases">
        <authorList>
            <person name="Peterson S.W."/>
        </authorList>
    </citation>
    <scope>NUCLEOTIDE SEQUENCE [LARGE SCALE GENOMIC DNA]</scope>
    <source>
        <strain evidence="9 10">USBA 369</strain>
    </source>
</reference>
<evidence type="ECO:0000256" key="7">
    <source>
        <dbReference type="ARBA" id="ARBA00023136"/>
    </source>
</evidence>
<evidence type="ECO:0000256" key="6">
    <source>
        <dbReference type="ARBA" id="ARBA00022989"/>
    </source>
</evidence>
<name>A0A1T4T3J1_9HYPH</name>
<dbReference type="STRING" id="1365950.SAMN05428963_11832"/>
<dbReference type="InterPro" id="IPR052017">
    <property type="entry name" value="TSUP"/>
</dbReference>
<dbReference type="OrthoDB" id="7028171at2"/>
<dbReference type="PANTHER" id="PTHR30269:SF37">
    <property type="entry name" value="MEMBRANE TRANSPORTER PROTEIN"/>
    <property type="match status" value="1"/>
</dbReference>
<feature type="transmembrane region" description="Helical" evidence="8">
    <location>
        <begin position="133"/>
        <end position="155"/>
    </location>
</feature>
<comment type="similarity">
    <text evidence="2 8">Belongs to the 4-toluene sulfonate uptake permease (TSUP) (TC 2.A.102) family.</text>
</comment>
<evidence type="ECO:0000313" key="9">
    <source>
        <dbReference type="EMBL" id="SKA34976.1"/>
    </source>
</evidence>
<comment type="subcellular location">
    <subcellularLocation>
        <location evidence="1 8">Cell membrane</location>
        <topology evidence="1 8">Multi-pass membrane protein</topology>
    </subcellularLocation>
</comment>
<keyword evidence="10" id="KW-1185">Reference proteome</keyword>
<feature type="transmembrane region" description="Helical" evidence="8">
    <location>
        <begin position="7"/>
        <end position="25"/>
    </location>
</feature>
<keyword evidence="7 8" id="KW-0472">Membrane</keyword>
<evidence type="ECO:0000256" key="3">
    <source>
        <dbReference type="ARBA" id="ARBA00022448"/>
    </source>
</evidence>
<evidence type="ECO:0000256" key="4">
    <source>
        <dbReference type="ARBA" id="ARBA00022475"/>
    </source>
</evidence>
<dbReference type="InterPro" id="IPR002781">
    <property type="entry name" value="TM_pro_TauE-like"/>
</dbReference>
<dbReference type="EMBL" id="FUXL01000018">
    <property type="protein sequence ID" value="SKA34976.1"/>
    <property type="molecule type" value="Genomic_DNA"/>
</dbReference>
<evidence type="ECO:0000313" key="10">
    <source>
        <dbReference type="Proteomes" id="UP000190135"/>
    </source>
</evidence>
<dbReference type="RefSeq" id="WP_078710030.1">
    <property type="nucleotide sequence ID" value="NZ_FUXL01000018.1"/>
</dbReference>
<feature type="transmembrane region" description="Helical" evidence="8">
    <location>
        <begin position="102"/>
        <end position="121"/>
    </location>
</feature>
<dbReference type="GO" id="GO:0005886">
    <property type="term" value="C:plasma membrane"/>
    <property type="evidence" value="ECO:0007669"/>
    <property type="project" value="UniProtKB-SubCell"/>
</dbReference>